<dbReference type="CDD" id="cd00009">
    <property type="entry name" value="AAA"/>
    <property type="match status" value="1"/>
</dbReference>
<dbReference type="Pfam" id="PF00158">
    <property type="entry name" value="Sigma54_activat"/>
    <property type="match status" value="1"/>
</dbReference>
<sequence>MMTEKVLIVDDEPDIRELLEITLGRMSLATENAADLTSARRLLSTEKFSLCLTDMRLPDGDGIELVKYIQTECKQMPVAMITAHGSTETAIKALKAGAFDFVSKPVDLQKLRDLINAALRLTHKKPLQGSSDAASTAPSGTSITGQSAAIKQLREQIYKLARSQAPIYISGESGCGKELAARAIHQLSARSDAPFVAINCGAIP</sequence>
<evidence type="ECO:0000259" key="5">
    <source>
        <dbReference type="PROSITE" id="PS50110"/>
    </source>
</evidence>
<proteinExistence type="predicted"/>
<evidence type="ECO:0000313" key="6">
    <source>
        <dbReference type="EMBL" id="ADI23705.1"/>
    </source>
</evidence>
<keyword evidence="1" id="KW-0547">Nucleotide-binding</keyword>
<evidence type="ECO:0000256" key="1">
    <source>
        <dbReference type="ARBA" id="ARBA00022741"/>
    </source>
</evidence>
<dbReference type="PANTHER" id="PTHR32071:SF100">
    <property type="entry name" value="RESPONSE REGULATOR PROTEIN PILR"/>
    <property type="match status" value="1"/>
</dbReference>
<dbReference type="Gene3D" id="3.40.50.300">
    <property type="entry name" value="P-loop containing nucleotide triphosphate hydrolases"/>
    <property type="match status" value="1"/>
</dbReference>
<feature type="domain" description="Response regulatory" evidence="5">
    <location>
        <begin position="5"/>
        <end position="119"/>
    </location>
</feature>
<dbReference type="GO" id="GO:0000160">
    <property type="term" value="P:phosphorelay signal transduction system"/>
    <property type="evidence" value="ECO:0007669"/>
    <property type="project" value="InterPro"/>
</dbReference>
<dbReference type="Pfam" id="PF00072">
    <property type="entry name" value="Response_reg"/>
    <property type="match status" value="1"/>
</dbReference>
<evidence type="ECO:0000256" key="2">
    <source>
        <dbReference type="ARBA" id="ARBA00022840"/>
    </source>
</evidence>
<dbReference type="GO" id="GO:0003677">
    <property type="term" value="F:DNA binding"/>
    <property type="evidence" value="ECO:0007669"/>
    <property type="project" value="UniProtKB-KW"/>
</dbReference>
<organism evidence="6">
    <name type="scientific">uncultured Oceanospirillales bacterium HF4000_21D01</name>
    <dbReference type="NCBI Taxonomy" id="723624"/>
    <lineage>
        <taxon>Bacteria</taxon>
        <taxon>Pseudomonadati</taxon>
        <taxon>Pseudomonadota</taxon>
        <taxon>Gammaproteobacteria</taxon>
        <taxon>Oceanospirillales</taxon>
        <taxon>environmental samples</taxon>
    </lineage>
</organism>
<dbReference type="PROSITE" id="PS50110">
    <property type="entry name" value="RESPONSE_REGULATORY"/>
    <property type="match status" value="1"/>
</dbReference>
<dbReference type="Gene3D" id="3.40.50.2300">
    <property type="match status" value="1"/>
</dbReference>
<dbReference type="SUPFAM" id="SSF52172">
    <property type="entry name" value="CheY-like"/>
    <property type="match status" value="1"/>
</dbReference>
<evidence type="ECO:0000256" key="3">
    <source>
        <dbReference type="PROSITE-ProRule" id="PRU00169"/>
    </source>
</evidence>
<dbReference type="PANTHER" id="PTHR32071">
    <property type="entry name" value="TRANSCRIPTIONAL REGULATORY PROTEIN"/>
    <property type="match status" value="1"/>
</dbReference>
<dbReference type="PROSITE" id="PS50045">
    <property type="entry name" value="SIGMA54_INTERACT_4"/>
    <property type="match status" value="1"/>
</dbReference>
<name>E7C8D1_9GAMM</name>
<dbReference type="InterPro" id="IPR011006">
    <property type="entry name" value="CheY-like_superfamily"/>
</dbReference>
<feature type="domain" description="Sigma-54 factor interaction" evidence="4">
    <location>
        <begin position="143"/>
        <end position="204"/>
    </location>
</feature>
<keyword evidence="6" id="KW-0238">DNA-binding</keyword>
<dbReference type="InterPro" id="IPR002078">
    <property type="entry name" value="Sigma_54_int"/>
</dbReference>
<keyword evidence="2" id="KW-0067">ATP-binding</keyword>
<reference evidence="6" key="1">
    <citation type="submission" date="2010-01" db="EMBL/GenBank/DDBJ databases">
        <title>Genome fragments of uncultured bacteria from the North Pacific subtropical Gyre.</title>
        <authorList>
            <person name="Pham V.D."/>
            <person name="Delong E.F."/>
        </authorList>
    </citation>
    <scope>NUCLEOTIDE SEQUENCE</scope>
</reference>
<dbReference type="InterPro" id="IPR001789">
    <property type="entry name" value="Sig_transdc_resp-reg_receiver"/>
</dbReference>
<dbReference type="GO" id="GO:0005524">
    <property type="term" value="F:ATP binding"/>
    <property type="evidence" value="ECO:0007669"/>
    <property type="project" value="UniProtKB-KW"/>
</dbReference>
<dbReference type="AlphaFoldDB" id="E7C8D1"/>
<dbReference type="SMART" id="SM00448">
    <property type="entry name" value="REC"/>
    <property type="match status" value="1"/>
</dbReference>
<protein>
    <submittedName>
        <fullName evidence="6">Response regulator containing CheY-like receiver, AAA-type ATPase, and DNA-binding domains</fullName>
    </submittedName>
</protein>
<dbReference type="InterPro" id="IPR027417">
    <property type="entry name" value="P-loop_NTPase"/>
</dbReference>
<accession>E7C8D1</accession>
<evidence type="ECO:0000259" key="4">
    <source>
        <dbReference type="PROSITE" id="PS50045"/>
    </source>
</evidence>
<keyword evidence="3" id="KW-0597">Phosphoprotein</keyword>
<dbReference type="GO" id="GO:0006355">
    <property type="term" value="P:regulation of DNA-templated transcription"/>
    <property type="evidence" value="ECO:0007669"/>
    <property type="project" value="InterPro"/>
</dbReference>
<dbReference type="EMBL" id="GU568021">
    <property type="protein sequence ID" value="ADI23705.1"/>
    <property type="molecule type" value="Genomic_DNA"/>
</dbReference>
<feature type="modified residue" description="4-aspartylphosphate" evidence="3">
    <location>
        <position position="54"/>
    </location>
</feature>